<evidence type="ECO:0008006" key="2">
    <source>
        <dbReference type="Google" id="ProtNLM"/>
    </source>
</evidence>
<dbReference type="EMBL" id="CDPU01000007">
    <property type="protein sequence ID" value="CEO47466.1"/>
    <property type="molecule type" value="Genomic_DNA"/>
</dbReference>
<gene>
    <name evidence="1" type="ORF">BN869_000003521_1</name>
</gene>
<dbReference type="Gene3D" id="3.30.230.100">
    <property type="match status" value="1"/>
</dbReference>
<organism evidence="1">
    <name type="scientific">Bionectria ochroleuca</name>
    <name type="common">Gliocladium roseum</name>
    <dbReference type="NCBI Taxonomy" id="29856"/>
    <lineage>
        <taxon>Eukaryota</taxon>
        <taxon>Fungi</taxon>
        <taxon>Dikarya</taxon>
        <taxon>Ascomycota</taxon>
        <taxon>Pezizomycotina</taxon>
        <taxon>Sordariomycetes</taxon>
        <taxon>Hypocreomycetidae</taxon>
        <taxon>Hypocreales</taxon>
        <taxon>Bionectriaceae</taxon>
        <taxon>Clonostachys</taxon>
    </lineage>
</organism>
<dbReference type="InterPro" id="IPR032157">
    <property type="entry name" value="PAC4"/>
</dbReference>
<proteinExistence type="predicted"/>
<dbReference type="Pfam" id="PF16093">
    <property type="entry name" value="PAC4"/>
    <property type="match status" value="1"/>
</dbReference>
<reference evidence="1" key="1">
    <citation type="submission" date="2015-01" db="EMBL/GenBank/DDBJ databases">
        <authorList>
            <person name="Durling Mikael"/>
        </authorList>
    </citation>
    <scope>NUCLEOTIDE SEQUENCE</scope>
</reference>
<protein>
    <recommendedName>
        <fullName evidence="2">Proteasome assembly chaperone 3</fullName>
    </recommendedName>
</protein>
<dbReference type="AlphaFoldDB" id="A0A0B7JYB3"/>
<name>A0A0B7JYB3_BIOOC</name>
<dbReference type="GO" id="GO:0043248">
    <property type="term" value="P:proteasome assembly"/>
    <property type="evidence" value="ECO:0007669"/>
    <property type="project" value="InterPro"/>
</dbReference>
<evidence type="ECO:0000313" key="1">
    <source>
        <dbReference type="EMBL" id="CEO47466.1"/>
    </source>
</evidence>
<sequence>MAVNQSKAQQFSIPLPRSLDTRIHLRLSTRAKAVVLSLATASQDDAASVAAMGSFVYALPNRYDADQPLSTILFSNESTLEFTTRLAKLLARRTGLPTYVTNSVSFANAGMGGTVEEEMEGFKNIVDVTLAKIQAAGVGAGARNGISSS</sequence>
<accession>A0A0B7JYB3</accession>